<evidence type="ECO:0000256" key="12">
    <source>
        <dbReference type="ARBA" id="ARBA00022837"/>
    </source>
</evidence>
<dbReference type="PROSITE" id="PS00024">
    <property type="entry name" value="HEMOPEXIN"/>
    <property type="match status" value="1"/>
</dbReference>
<evidence type="ECO:0000259" key="24">
    <source>
        <dbReference type="SMART" id="SM00235"/>
    </source>
</evidence>
<dbReference type="GO" id="GO:0030574">
    <property type="term" value="P:collagen catabolic process"/>
    <property type="evidence" value="ECO:0007669"/>
    <property type="project" value="TreeGrafter"/>
</dbReference>
<feature type="binding site" evidence="19">
    <location>
        <position position="334"/>
    </location>
    <ligand>
        <name>Ca(2+)</name>
        <dbReference type="ChEBI" id="CHEBI:29108"/>
        <label>5</label>
    </ligand>
</feature>
<evidence type="ECO:0000256" key="22">
    <source>
        <dbReference type="PROSITE-ProRule" id="PRU01011"/>
    </source>
</evidence>
<keyword evidence="9" id="KW-0677">Repeat</keyword>
<feature type="binding site" evidence="19">
    <location>
        <position position="382"/>
    </location>
    <ligand>
        <name>Ca(2+)</name>
        <dbReference type="ChEBI" id="CHEBI:29108"/>
        <label>5</label>
    </ligand>
</feature>
<dbReference type="CDD" id="cd00094">
    <property type="entry name" value="HX"/>
    <property type="match status" value="1"/>
</dbReference>
<evidence type="ECO:0000313" key="26">
    <source>
        <dbReference type="Proteomes" id="UP000694403"/>
    </source>
</evidence>
<keyword evidence="7 18" id="KW-0479">Metal-binding</keyword>
<dbReference type="InterPro" id="IPR018487">
    <property type="entry name" value="Hemopexin-like_repeat"/>
</dbReference>
<evidence type="ECO:0000256" key="11">
    <source>
        <dbReference type="ARBA" id="ARBA00022833"/>
    </source>
</evidence>
<accession>A0A8C3T748</accession>
<evidence type="ECO:0000256" key="6">
    <source>
        <dbReference type="ARBA" id="ARBA00022670"/>
    </source>
</evidence>
<dbReference type="Ensembl" id="ENSCSRT00000024779.1">
    <property type="protein sequence ID" value="ENSCSRP00000023751.1"/>
    <property type="gene ID" value="ENSCSRG00000017769.1"/>
</dbReference>
<keyword evidence="15" id="KW-1015">Disulfide bond</keyword>
<dbReference type="FunFam" id="3.40.390.10:FF:000007">
    <property type="entry name" value="Collagenase 3"/>
    <property type="match status" value="1"/>
</dbReference>
<dbReference type="FunFam" id="2.110.10.10:FF:000002">
    <property type="entry name" value="Matrix metallopeptidase 3"/>
    <property type="match status" value="1"/>
</dbReference>
<evidence type="ECO:0000256" key="4">
    <source>
        <dbReference type="ARBA" id="ARBA00022525"/>
    </source>
</evidence>
<dbReference type="CDD" id="cd04278">
    <property type="entry name" value="ZnMc_MMP"/>
    <property type="match status" value="1"/>
</dbReference>
<evidence type="ECO:0000256" key="7">
    <source>
        <dbReference type="ARBA" id="ARBA00022723"/>
    </source>
</evidence>
<feature type="active site" evidence="17">
    <location>
        <position position="223"/>
    </location>
</feature>
<evidence type="ECO:0000256" key="2">
    <source>
        <dbReference type="ARBA" id="ARBA00010370"/>
    </source>
</evidence>
<keyword evidence="4" id="KW-0964">Secreted</keyword>
<dbReference type="PRINTS" id="PR00138">
    <property type="entry name" value="MATRIXIN"/>
</dbReference>
<dbReference type="PROSITE" id="PS51642">
    <property type="entry name" value="HEMOPEXIN_2"/>
    <property type="match status" value="2"/>
</dbReference>
<feature type="binding site" evidence="18">
    <location>
        <position position="222"/>
    </location>
    <ligand>
        <name>Zn(2+)</name>
        <dbReference type="ChEBI" id="CHEBI:29105"/>
        <label>2</label>
        <note>catalytic</note>
    </ligand>
</feature>
<feature type="binding site" evidence="19">
    <location>
        <position position="199"/>
    </location>
    <ligand>
        <name>Zn(2+)</name>
        <dbReference type="ChEBI" id="CHEBI:29105"/>
        <label>1</label>
    </ligand>
</feature>
<feature type="binding site" evidence="19">
    <location>
        <position position="202"/>
    </location>
    <ligand>
        <name>Ca(2+)</name>
        <dbReference type="ChEBI" id="CHEBI:29108"/>
        <label>1</label>
    </ligand>
</feature>
<feature type="short sequence motif" description="Cysteine switch" evidence="21">
    <location>
        <begin position="93"/>
        <end position="100"/>
    </location>
</feature>
<feature type="binding site" evidence="19">
    <location>
        <position position="161"/>
    </location>
    <ligand>
        <name>Ca(2+)</name>
        <dbReference type="ChEBI" id="CHEBI:29108"/>
        <label>2</label>
    </ligand>
</feature>
<evidence type="ECO:0000256" key="1">
    <source>
        <dbReference type="ARBA" id="ARBA00004498"/>
    </source>
</evidence>
<feature type="binding site" evidence="19">
    <location>
        <position position="179"/>
    </location>
    <ligand>
        <name>Ca(2+)</name>
        <dbReference type="ChEBI" id="CHEBI:29108"/>
        <label>3</label>
    </ligand>
</feature>
<dbReference type="Pfam" id="PF00413">
    <property type="entry name" value="Peptidase_M10"/>
    <property type="match status" value="1"/>
</dbReference>
<proteinExistence type="inferred from homology"/>
<sequence>MKMSVSVALLLCCLAYCLPLPVPRMATLETDAITDSDLDFAEVSCSSNPHSSSLILFLSLDPLAYRLQHMQSFFGQEITGWLDSETLDLMKQPRCGVPDVAEYNFFPRKIKWPTYNLTYRIVNYAPDLTQEEVDQSIHLAFKVWIDVTPLNFFRLSFGTADIMISFGTKEHGDFFPFDGPFSQLAHAFPPGENFGGDVHFDDDETWTNATRGAFNLFTVAAHEIGHALGLDHSSNPEALMYPLYTYTGTRDFVLSEDDVEGIQALYGPEERTVNAKAPERCDPNFSVDAITEIHGEKVIFKDIFFWHQTSQMTGENATVINSVWPDLPNQIDAAYEHPGKNLVLMFRGKKIWALKGHVILEGYPKKLYELGFPRTLQKVDAAFHDTKTGKTKFFAGYKYWSYDEQRHSMENGYPKIIEKDFPGIENKIDAAYQENGKFSRYFQIVESACFDIFRMKNSVVPAQNNFLC</sequence>
<feature type="binding site" evidence="19">
    <location>
        <position position="127"/>
    </location>
    <ligand>
        <name>Ca(2+)</name>
        <dbReference type="ChEBI" id="CHEBI:29108"/>
        <label>1</label>
    </ligand>
</feature>
<evidence type="ECO:0000256" key="8">
    <source>
        <dbReference type="ARBA" id="ARBA00022729"/>
    </source>
</evidence>
<dbReference type="Gene3D" id="3.40.390.10">
    <property type="entry name" value="Collagenase (Catalytic Domain)"/>
    <property type="match status" value="1"/>
</dbReference>
<evidence type="ECO:0000256" key="15">
    <source>
        <dbReference type="ARBA" id="ARBA00023157"/>
    </source>
</evidence>
<feature type="repeat" description="Hemopexin" evidence="22">
    <location>
        <begin position="376"/>
        <end position="424"/>
    </location>
</feature>
<evidence type="ECO:0000313" key="25">
    <source>
        <dbReference type="Ensembl" id="ENSCSRP00000023751.1"/>
    </source>
</evidence>
<dbReference type="InterPro" id="IPR006026">
    <property type="entry name" value="Peptidase_Metallo"/>
</dbReference>
<evidence type="ECO:0000256" key="16">
    <source>
        <dbReference type="ARBA" id="ARBA00031807"/>
    </source>
</evidence>
<dbReference type="GO" id="GO:0004222">
    <property type="term" value="F:metalloendopeptidase activity"/>
    <property type="evidence" value="ECO:0007669"/>
    <property type="project" value="InterPro"/>
</dbReference>
<feature type="binding site" evidence="19">
    <location>
        <position position="204"/>
    </location>
    <ligand>
        <name>Ca(2+)</name>
        <dbReference type="ChEBI" id="CHEBI:29108"/>
        <label>3</label>
    </ligand>
</feature>
<evidence type="ECO:0000256" key="3">
    <source>
        <dbReference type="ARBA" id="ARBA00018037"/>
    </source>
</evidence>
<dbReference type="SUPFAM" id="SSF47090">
    <property type="entry name" value="PGBD-like"/>
    <property type="match status" value="1"/>
</dbReference>
<comment type="subcellular location">
    <subcellularLocation>
        <location evidence="1">Secreted</location>
        <location evidence="1">Extracellular space</location>
        <location evidence="1">Extracellular matrix</location>
    </subcellularLocation>
</comment>
<evidence type="ECO:0000256" key="10">
    <source>
        <dbReference type="ARBA" id="ARBA00022801"/>
    </source>
</evidence>
<feature type="binding site" evidence="19">
    <location>
        <position position="290"/>
    </location>
    <ligand>
        <name>Ca(2+)</name>
        <dbReference type="ChEBI" id="CHEBI:29108"/>
        <label>5</label>
    </ligand>
</feature>
<reference evidence="25" key="2">
    <citation type="submission" date="2025-09" db="UniProtKB">
        <authorList>
            <consortium name="Ensembl"/>
        </authorList>
    </citation>
    <scope>IDENTIFICATION</scope>
</reference>
<dbReference type="InterPro" id="IPR021190">
    <property type="entry name" value="Pept_M10A"/>
</dbReference>
<keyword evidence="13" id="KW-0482">Metalloprotease</keyword>
<evidence type="ECO:0000256" key="21">
    <source>
        <dbReference type="PIRSR" id="PIRSR621190-5"/>
    </source>
</evidence>
<dbReference type="InterPro" id="IPR024079">
    <property type="entry name" value="MetalloPept_cat_dom_sf"/>
</dbReference>
<evidence type="ECO:0000256" key="13">
    <source>
        <dbReference type="ARBA" id="ARBA00023049"/>
    </source>
</evidence>
<comment type="similarity">
    <text evidence="2">Belongs to the peptidase M10A family.</text>
</comment>
<keyword evidence="26" id="KW-1185">Reference proteome</keyword>
<keyword evidence="12 19" id="KW-0106">Calcium</keyword>
<dbReference type="Proteomes" id="UP000694403">
    <property type="component" value="Unplaced"/>
</dbReference>
<dbReference type="GO" id="GO:0030198">
    <property type="term" value="P:extracellular matrix organization"/>
    <property type="evidence" value="ECO:0007669"/>
    <property type="project" value="TreeGrafter"/>
</dbReference>
<dbReference type="PANTHER" id="PTHR10201:SF165">
    <property type="entry name" value="COLLAGENASE 3"/>
    <property type="match status" value="1"/>
</dbReference>
<dbReference type="GO" id="GO:0006508">
    <property type="term" value="P:proteolysis"/>
    <property type="evidence" value="ECO:0007669"/>
    <property type="project" value="UniProtKB-KW"/>
</dbReference>
<keyword evidence="10" id="KW-0378">Hydrolase</keyword>
<dbReference type="Pfam" id="PF00045">
    <property type="entry name" value="Hemopexin"/>
    <property type="match status" value="2"/>
</dbReference>
<evidence type="ECO:0000256" key="9">
    <source>
        <dbReference type="ARBA" id="ARBA00022737"/>
    </source>
</evidence>
<dbReference type="InterPro" id="IPR021158">
    <property type="entry name" value="Pept_M10A_Zn_BS"/>
</dbReference>
<dbReference type="InterPro" id="IPR033739">
    <property type="entry name" value="M10A_MMP"/>
</dbReference>
<feature type="signal peptide" evidence="23">
    <location>
        <begin position="1"/>
        <end position="19"/>
    </location>
</feature>
<dbReference type="InterPro" id="IPR001818">
    <property type="entry name" value="Pept_M10_metallopeptidase"/>
</dbReference>
<feature type="binding site" evidence="18">
    <location>
        <position position="232"/>
    </location>
    <ligand>
        <name>Zn(2+)</name>
        <dbReference type="ChEBI" id="CHEBI:29105"/>
        <label>2</label>
        <note>catalytic</note>
    </ligand>
</feature>
<feature type="binding site" evidence="19">
    <location>
        <position position="197"/>
    </location>
    <ligand>
        <name>Ca(2+)</name>
        <dbReference type="ChEBI" id="CHEBI:29108"/>
        <label>2</label>
    </ligand>
</feature>
<dbReference type="GO" id="GO:0005615">
    <property type="term" value="C:extracellular space"/>
    <property type="evidence" value="ECO:0007669"/>
    <property type="project" value="TreeGrafter"/>
</dbReference>
<feature type="binding site" evidence="19">
    <location>
        <position position="288"/>
    </location>
    <ligand>
        <name>Ca(2+)</name>
        <dbReference type="ChEBI" id="CHEBI:29108"/>
        <label>4</label>
    </ligand>
</feature>
<dbReference type="InterPro" id="IPR018486">
    <property type="entry name" value="Hemopexin_CS"/>
</dbReference>
<feature type="binding site" evidence="19">
    <location>
        <position position="195"/>
    </location>
    <ligand>
        <name>Ca(2+)</name>
        <dbReference type="ChEBI" id="CHEBI:29108"/>
        <label>2</label>
    </ligand>
</feature>
<dbReference type="PANTHER" id="PTHR10201">
    <property type="entry name" value="MATRIX METALLOPROTEINASE"/>
    <property type="match status" value="1"/>
</dbReference>
<keyword evidence="8 23" id="KW-0732">Signal</keyword>
<dbReference type="AlphaFoldDB" id="A0A8C3T748"/>
<feature type="binding site" evidence="19">
    <location>
        <position position="193"/>
    </location>
    <ligand>
        <name>Ca(2+)</name>
        <dbReference type="ChEBI" id="CHEBI:29108"/>
        <label>2</label>
    </ligand>
</feature>
<protein>
    <recommendedName>
        <fullName evidence="3">Collagenase 3</fullName>
    </recommendedName>
    <alternativeName>
        <fullName evidence="16">Matrix metalloproteinase-13</fullName>
    </alternativeName>
</protein>
<evidence type="ECO:0000256" key="19">
    <source>
        <dbReference type="PIRSR" id="PIRSR621190-2"/>
    </source>
</evidence>
<keyword evidence="11 18" id="KW-0862">Zinc</keyword>
<feature type="binding site" evidence="19">
    <location>
        <position position="173"/>
    </location>
    <ligand>
        <name>Zn(2+)</name>
        <dbReference type="ChEBI" id="CHEBI:29105"/>
        <label>1</label>
    </ligand>
</feature>
<dbReference type="InterPro" id="IPR036375">
    <property type="entry name" value="Hemopexin-like_dom_sf"/>
</dbReference>
<feature type="binding site" evidence="19">
    <location>
        <position position="429"/>
    </location>
    <ligand>
        <name>Ca(2+)</name>
        <dbReference type="ChEBI" id="CHEBI:29108"/>
        <label>4</label>
    </ligand>
</feature>
<dbReference type="PIRSF" id="PIRSF001191">
    <property type="entry name" value="Peptidase_M10A_matrix"/>
    <property type="match status" value="1"/>
</dbReference>
<feature type="modified residue" description="Phosphotyrosine; by PKDCC" evidence="20">
    <location>
        <position position="363"/>
    </location>
</feature>
<evidence type="ECO:0000256" key="23">
    <source>
        <dbReference type="SAM" id="SignalP"/>
    </source>
</evidence>
<evidence type="ECO:0000256" key="14">
    <source>
        <dbReference type="ARBA" id="ARBA00023145"/>
    </source>
</evidence>
<dbReference type="InterPro" id="IPR036365">
    <property type="entry name" value="PGBD-like_sf"/>
</dbReference>
<keyword evidence="5" id="KW-0272">Extracellular matrix</keyword>
<dbReference type="SMART" id="SM00235">
    <property type="entry name" value="ZnMc"/>
    <property type="match status" value="1"/>
</dbReference>
<reference evidence="25" key="1">
    <citation type="submission" date="2025-08" db="UniProtKB">
        <authorList>
            <consortium name="Ensembl"/>
        </authorList>
    </citation>
    <scope>IDENTIFICATION</scope>
</reference>
<comment type="cofactor">
    <cofactor evidence="19">
        <name>Zn(2+)</name>
        <dbReference type="ChEBI" id="CHEBI:29105"/>
    </cofactor>
    <text evidence="19">Binds 2 Zn(2+) ions per subunit.</text>
</comment>
<keyword evidence="6" id="KW-0645">Protease</keyword>
<dbReference type="Gene3D" id="2.110.10.10">
    <property type="entry name" value="Hemopexin-like domain"/>
    <property type="match status" value="1"/>
</dbReference>
<evidence type="ECO:0000256" key="18">
    <source>
        <dbReference type="PIRSR" id="PIRSR001191-2"/>
    </source>
</evidence>
<feature type="binding site" evidence="19">
    <location>
        <position position="201"/>
    </location>
    <ligand>
        <name>Ca(2+)</name>
        <dbReference type="ChEBI" id="CHEBI:29108"/>
        <label>3</label>
    </ligand>
</feature>
<dbReference type="SMART" id="SM00120">
    <property type="entry name" value="HX"/>
    <property type="match status" value="3"/>
</dbReference>
<organism evidence="25 26">
    <name type="scientific">Chelydra serpentina</name>
    <name type="common">Snapping turtle</name>
    <name type="synonym">Testudo serpentina</name>
    <dbReference type="NCBI Taxonomy" id="8475"/>
    <lineage>
        <taxon>Eukaryota</taxon>
        <taxon>Metazoa</taxon>
        <taxon>Chordata</taxon>
        <taxon>Craniata</taxon>
        <taxon>Vertebrata</taxon>
        <taxon>Euteleostomi</taxon>
        <taxon>Archelosauria</taxon>
        <taxon>Testudinata</taxon>
        <taxon>Testudines</taxon>
        <taxon>Cryptodira</taxon>
        <taxon>Durocryptodira</taxon>
        <taxon>Americhelydia</taxon>
        <taxon>Chelydroidea</taxon>
        <taxon>Chelydridae</taxon>
        <taxon>Chelydra</taxon>
    </lineage>
</organism>
<feature type="binding site" evidence="19">
    <location>
        <position position="204"/>
    </location>
    <ligand>
        <name>Ca(2+)</name>
        <dbReference type="ChEBI" id="CHEBI:29108"/>
        <label>1</label>
    </ligand>
</feature>
<feature type="binding site" evidence="19">
    <location>
        <position position="186"/>
    </location>
    <ligand>
        <name>Zn(2+)</name>
        <dbReference type="ChEBI" id="CHEBI:29105"/>
        <label>1</label>
    </ligand>
</feature>
<keyword evidence="14" id="KW-0865">Zymogen</keyword>
<feature type="binding site" evidence="19">
    <location>
        <position position="240"/>
    </location>
    <ligand>
        <name>Zn(2+)</name>
        <dbReference type="ChEBI" id="CHEBI:29105"/>
        <label>2</label>
        <note>catalytic</note>
    </ligand>
</feature>
<dbReference type="SUPFAM" id="SSF50923">
    <property type="entry name" value="Hemopexin-like domain"/>
    <property type="match status" value="1"/>
</dbReference>
<feature type="repeat" description="Hemopexin" evidence="22">
    <location>
        <begin position="328"/>
        <end position="374"/>
    </location>
</feature>
<feature type="chain" id="PRO_5034220695" description="Collagenase 3" evidence="23">
    <location>
        <begin position="20"/>
        <end position="468"/>
    </location>
</feature>
<feature type="domain" description="Peptidase metallopeptidase" evidence="24">
    <location>
        <begin position="108"/>
        <end position="268"/>
    </location>
</feature>
<dbReference type="GO" id="GO:0031012">
    <property type="term" value="C:extracellular matrix"/>
    <property type="evidence" value="ECO:0007669"/>
    <property type="project" value="InterPro"/>
</dbReference>
<dbReference type="PROSITE" id="PS00546">
    <property type="entry name" value="CYSTEINE_SWITCH"/>
    <property type="match status" value="1"/>
</dbReference>
<evidence type="ECO:0000256" key="5">
    <source>
        <dbReference type="ARBA" id="ARBA00022530"/>
    </source>
</evidence>
<feature type="binding site" evidence="18">
    <location>
        <position position="226"/>
    </location>
    <ligand>
        <name>Zn(2+)</name>
        <dbReference type="ChEBI" id="CHEBI:29105"/>
        <label>2</label>
        <note>catalytic</note>
    </ligand>
</feature>
<evidence type="ECO:0000256" key="20">
    <source>
        <dbReference type="PIRSR" id="PIRSR621190-4"/>
    </source>
</evidence>
<dbReference type="InterPro" id="IPR000585">
    <property type="entry name" value="Hemopexin-like_dom"/>
</dbReference>
<dbReference type="SUPFAM" id="SSF55486">
    <property type="entry name" value="Metalloproteases ('zincins'), catalytic domain"/>
    <property type="match status" value="1"/>
</dbReference>
<dbReference type="GO" id="GO:0008270">
    <property type="term" value="F:zinc ion binding"/>
    <property type="evidence" value="ECO:0007669"/>
    <property type="project" value="InterPro"/>
</dbReference>
<evidence type="ECO:0000256" key="17">
    <source>
        <dbReference type="PIRSR" id="PIRSR001191-1"/>
    </source>
</evidence>
<comment type="cofactor">
    <cofactor evidence="19">
        <name>Ca(2+)</name>
        <dbReference type="ChEBI" id="CHEBI:29108"/>
    </cofactor>
    <text evidence="19">Can bind about 5 Ca(2+) ions per subunit.</text>
</comment>
<feature type="binding site" evidence="19">
    <location>
        <position position="332"/>
    </location>
    <ligand>
        <name>Ca(2+)</name>
        <dbReference type="ChEBI" id="CHEBI:29108"/>
        <label>4</label>
    </ligand>
</feature>
<feature type="binding site" description="in inhibited form" evidence="19">
    <location>
        <position position="95"/>
    </location>
    <ligand>
        <name>Zn(2+)</name>
        <dbReference type="ChEBI" id="CHEBI:29105"/>
        <label>2</label>
        <note>catalytic</note>
    </ligand>
</feature>
<feature type="binding site" evidence="19">
    <location>
        <position position="178"/>
    </location>
    <ligand>
        <name>Ca(2+)</name>
        <dbReference type="ChEBI" id="CHEBI:29108"/>
        <label>3</label>
    </ligand>
</feature>
<name>A0A8C3T748_CHESE</name>
<feature type="binding site" evidence="19">
    <location>
        <position position="171"/>
    </location>
    <ligand>
        <name>Zn(2+)</name>
        <dbReference type="ChEBI" id="CHEBI:29105"/>
        <label>1</label>
    </ligand>
</feature>